<dbReference type="EMBL" id="LLXI01002862">
    <property type="protein sequence ID" value="PKY58131.1"/>
    <property type="molecule type" value="Genomic_DNA"/>
</dbReference>
<name>A0A2I1HGX3_9GLOM</name>
<evidence type="ECO:0000313" key="4">
    <source>
        <dbReference type="Proteomes" id="UP000234323"/>
    </source>
</evidence>
<proteinExistence type="predicted"/>
<evidence type="ECO:0000313" key="3">
    <source>
        <dbReference type="EMBL" id="PKY58131.1"/>
    </source>
</evidence>
<evidence type="ECO:0000256" key="1">
    <source>
        <dbReference type="SAM" id="MobiDB-lite"/>
    </source>
</evidence>
<dbReference type="SUPFAM" id="SSF56219">
    <property type="entry name" value="DNase I-like"/>
    <property type="match status" value="1"/>
</dbReference>
<sequence>MDWHQINEQITIIFEEITHLTEEFAQLQHRVKWLEEHHPSRLAPTPSVPPPSCPPVTEPVDQGWDTTDTSGSRRLNLIAKLCSNNYHVVILGDFNIDEVAQSNYSHNHFRLLRLLSSRYFNDHQAHSFSSNDPDPTFFHANSSSRLDYIWSSPGFPAPGLFTQVVTCPPLLDRPFTDYRDLITIFDFSSCMAILAKSRLKQKKEYHRLWHALKAAILGSAVRILPHQHVSNTHRHSYSLELTKLITVNKFLDRFLYRLSTHCPSRPIQISQMMAALPSHLEILASLLPDYSVPVYPTSPLTVFKSFLRTQKNLISAFLSTKFAQHLMDSVEYYTALRDEHFSDSLGKFIDSALSVEK</sequence>
<reference evidence="3 4" key="1">
    <citation type="submission" date="2015-10" db="EMBL/GenBank/DDBJ databases">
        <title>Genome analyses suggest a sexual origin of heterokaryosis in a supposedly ancient asexual fungus.</title>
        <authorList>
            <person name="Ropars J."/>
            <person name="Sedzielewska K."/>
            <person name="Noel J."/>
            <person name="Charron P."/>
            <person name="Farinelli L."/>
            <person name="Marton T."/>
            <person name="Kruger M."/>
            <person name="Pelin A."/>
            <person name="Brachmann A."/>
            <person name="Corradi N."/>
        </authorList>
    </citation>
    <scope>NUCLEOTIDE SEQUENCE [LARGE SCALE GENOMIC DNA]</scope>
    <source>
        <strain evidence="3 4">A4</strain>
    </source>
</reference>
<feature type="compositionally biased region" description="Pro residues" evidence="1">
    <location>
        <begin position="46"/>
        <end position="57"/>
    </location>
</feature>
<dbReference type="Pfam" id="PF03372">
    <property type="entry name" value="Exo_endo_phos"/>
    <property type="match status" value="1"/>
</dbReference>
<feature type="region of interest" description="Disordered" evidence="1">
    <location>
        <begin position="40"/>
        <end position="67"/>
    </location>
</feature>
<keyword evidence="4" id="KW-1185">Reference proteome</keyword>
<dbReference type="Gene3D" id="3.60.10.10">
    <property type="entry name" value="Endonuclease/exonuclease/phosphatase"/>
    <property type="match status" value="1"/>
</dbReference>
<feature type="domain" description="Endonuclease/exonuclease/phosphatase" evidence="2">
    <location>
        <begin position="56"/>
        <end position="162"/>
    </location>
</feature>
<dbReference type="InterPro" id="IPR005135">
    <property type="entry name" value="Endo/exonuclease/phosphatase"/>
</dbReference>
<dbReference type="InterPro" id="IPR036691">
    <property type="entry name" value="Endo/exonu/phosph_ase_sf"/>
</dbReference>
<accession>A0A2I1HGX3</accession>
<dbReference type="AlphaFoldDB" id="A0A2I1HGX3"/>
<protein>
    <recommendedName>
        <fullName evidence="2">Endonuclease/exonuclease/phosphatase domain-containing protein</fullName>
    </recommendedName>
</protein>
<evidence type="ECO:0000259" key="2">
    <source>
        <dbReference type="Pfam" id="PF03372"/>
    </source>
</evidence>
<dbReference type="Proteomes" id="UP000234323">
    <property type="component" value="Unassembled WGS sequence"/>
</dbReference>
<gene>
    <name evidence="3" type="ORF">RhiirA4_479785</name>
</gene>
<comment type="caution">
    <text evidence="3">The sequence shown here is derived from an EMBL/GenBank/DDBJ whole genome shotgun (WGS) entry which is preliminary data.</text>
</comment>
<dbReference type="GO" id="GO:0003824">
    <property type="term" value="F:catalytic activity"/>
    <property type="evidence" value="ECO:0007669"/>
    <property type="project" value="InterPro"/>
</dbReference>
<organism evidence="3 4">
    <name type="scientific">Rhizophagus irregularis</name>
    <dbReference type="NCBI Taxonomy" id="588596"/>
    <lineage>
        <taxon>Eukaryota</taxon>
        <taxon>Fungi</taxon>
        <taxon>Fungi incertae sedis</taxon>
        <taxon>Mucoromycota</taxon>
        <taxon>Glomeromycotina</taxon>
        <taxon>Glomeromycetes</taxon>
        <taxon>Glomerales</taxon>
        <taxon>Glomeraceae</taxon>
        <taxon>Rhizophagus</taxon>
    </lineage>
</organism>